<keyword evidence="3" id="KW-0548">Nucleotidyltransferase</keyword>
<proteinExistence type="predicted"/>
<sequence>TKSDADASMLLDDLALRDKQEFETAIGLLVQLLSGRLGVATVTNVGTKPSPVMVIFSFKGPNIITPDILKVSDVNEVCKKAERFGLVYNVQGPDAFNLFISNAGSEENPLEVEKLQALEAAQKAKIKWAIEGNKNSKYYHGIPNKKRSQLAIRGILIDSMWTDSPCSVKSEFLSHFKKRFEQPQAFRLQIDTNFPNQLTLEQQVNLENDVSKDEIKRADWDYGTDKSPGQDRVNDLGGNHDCLGQGITDNGEIKDCLDQDIGDNGKRNVECEKSANKSDDSASKSVYQDKADKIAEKESNANMGSNRGVWNMSFADIMNANKIDNKLVETSTEISENGNEVVVLNDEMIEMKEKLEKGLKKEIEVVYKGIINHEKFTKIIKVEYAWKPPCCDKCQAFTVVKNRKVIYEKEKQNKSYNKWNGYNGVYIYKRCYGTQNSVKKSNSVVNKVDVSTSNRYTLLNELVGDEDLIPSIEQRKIVDNYMNKENEGVNIDKQRWSNETKRYYKDMKELFDAAKEWKSKRMWRIKFRKKKNLKKCQNGSFVLTNEMNEFLDCTKEIEVDDILSSGFHFTWTKSRGNPKCKTLKKLDKIMINQAFMEKFPISHGIFLPYLISDHSLAVLKLPNGMMKKRKAFSDEAQRIGRGVCEVEIKNAIFDIGDSKTPGPDGFTARFYKIKGVLGKLVNESQSAFIAGRQITDNILLAQELFKGYNTKQKLKRVIFKIDLQKAYDTIDWSFFKVILEQFGFPGKMVNWIMVCVSTTKFSININGGKEGYFSRVSTIKEALEEFSSYSGLKANMNKSTMFFRGMIIAEQNVILDIIPFAIGRLLVSFKNLKGKSIWEVSAKVNSSVGWKEILKLRDKIRKHVLWKIRDGTSVNAWYDNWRIACPLCETVTTREVYEAGMNINTTVADLTVIKNGK</sequence>
<comment type="caution">
    <text evidence="3">The sequence shown here is derived from an EMBL/GenBank/DDBJ whole genome shotgun (WGS) entry which is preliminary data.</text>
</comment>
<dbReference type="AlphaFoldDB" id="A0A6L2MP87"/>
<evidence type="ECO:0000259" key="2">
    <source>
        <dbReference type="Pfam" id="PF00078"/>
    </source>
</evidence>
<keyword evidence="3" id="KW-0695">RNA-directed DNA polymerase</keyword>
<dbReference type="Pfam" id="PF00078">
    <property type="entry name" value="RVT_1"/>
    <property type="match status" value="1"/>
</dbReference>
<gene>
    <name evidence="3" type="ORF">Tci_046560</name>
</gene>
<feature type="domain" description="Reverse transcriptase" evidence="2">
    <location>
        <begin position="676"/>
        <end position="766"/>
    </location>
</feature>
<accession>A0A6L2MP87</accession>
<feature type="region of interest" description="Disordered" evidence="1">
    <location>
        <begin position="266"/>
        <end position="288"/>
    </location>
</feature>
<dbReference type="EMBL" id="BKCJ010006911">
    <property type="protein sequence ID" value="GEU74582.1"/>
    <property type="molecule type" value="Genomic_DNA"/>
</dbReference>
<evidence type="ECO:0000256" key="1">
    <source>
        <dbReference type="SAM" id="MobiDB-lite"/>
    </source>
</evidence>
<name>A0A6L2MP87_TANCI</name>
<dbReference type="InterPro" id="IPR000477">
    <property type="entry name" value="RT_dom"/>
</dbReference>
<feature type="non-terminal residue" evidence="3">
    <location>
        <position position="1"/>
    </location>
</feature>
<keyword evidence="3" id="KW-0808">Transferase</keyword>
<dbReference type="GO" id="GO:0003964">
    <property type="term" value="F:RNA-directed DNA polymerase activity"/>
    <property type="evidence" value="ECO:0007669"/>
    <property type="project" value="UniProtKB-KW"/>
</dbReference>
<organism evidence="3">
    <name type="scientific">Tanacetum cinerariifolium</name>
    <name type="common">Dalmatian daisy</name>
    <name type="synonym">Chrysanthemum cinerariifolium</name>
    <dbReference type="NCBI Taxonomy" id="118510"/>
    <lineage>
        <taxon>Eukaryota</taxon>
        <taxon>Viridiplantae</taxon>
        <taxon>Streptophyta</taxon>
        <taxon>Embryophyta</taxon>
        <taxon>Tracheophyta</taxon>
        <taxon>Spermatophyta</taxon>
        <taxon>Magnoliopsida</taxon>
        <taxon>eudicotyledons</taxon>
        <taxon>Gunneridae</taxon>
        <taxon>Pentapetalae</taxon>
        <taxon>asterids</taxon>
        <taxon>campanulids</taxon>
        <taxon>Asterales</taxon>
        <taxon>Asteraceae</taxon>
        <taxon>Asteroideae</taxon>
        <taxon>Anthemideae</taxon>
        <taxon>Anthemidinae</taxon>
        <taxon>Tanacetum</taxon>
    </lineage>
</organism>
<evidence type="ECO:0000313" key="3">
    <source>
        <dbReference type="EMBL" id="GEU74582.1"/>
    </source>
</evidence>
<protein>
    <submittedName>
        <fullName evidence="3">RNA-directed DNA polymerase, eukaryota, reverse transcriptase zinc-binding domain protein</fullName>
    </submittedName>
</protein>
<dbReference type="PANTHER" id="PTHR19446">
    <property type="entry name" value="REVERSE TRANSCRIPTASES"/>
    <property type="match status" value="1"/>
</dbReference>
<reference evidence="3" key="1">
    <citation type="journal article" date="2019" name="Sci. Rep.">
        <title>Draft genome of Tanacetum cinerariifolium, the natural source of mosquito coil.</title>
        <authorList>
            <person name="Yamashiro T."/>
            <person name="Shiraishi A."/>
            <person name="Satake H."/>
            <person name="Nakayama K."/>
        </authorList>
    </citation>
    <scope>NUCLEOTIDE SEQUENCE</scope>
</reference>